<keyword evidence="4" id="KW-1185">Reference proteome</keyword>
<proteinExistence type="inferred from homology"/>
<dbReference type="SUPFAM" id="SSF88697">
    <property type="entry name" value="PUA domain-like"/>
    <property type="match status" value="1"/>
</dbReference>
<dbReference type="NCBIfam" id="NF002616">
    <property type="entry name" value="PRK02268.1-2"/>
    <property type="match status" value="1"/>
</dbReference>
<protein>
    <recommendedName>
        <fullName evidence="1">UPF0310 protein FO440_17335</fullName>
    </recommendedName>
</protein>
<evidence type="ECO:0000259" key="2">
    <source>
        <dbReference type="Pfam" id="PF01878"/>
    </source>
</evidence>
<comment type="similarity">
    <text evidence="1">Belongs to the UPF0310 family.</text>
</comment>
<feature type="domain" description="EVE" evidence="2">
    <location>
        <begin position="6"/>
        <end position="131"/>
    </location>
</feature>
<dbReference type="InterPro" id="IPR022996">
    <property type="entry name" value="UPF0310"/>
</dbReference>
<dbReference type="EMBL" id="VLPK01000003">
    <property type="protein sequence ID" value="TSJ39507.1"/>
    <property type="molecule type" value="Genomic_DNA"/>
</dbReference>
<dbReference type="Pfam" id="PF01878">
    <property type="entry name" value="EVE"/>
    <property type="match status" value="1"/>
</dbReference>
<comment type="caution">
    <text evidence="3">The sequence shown here is derived from an EMBL/GenBank/DDBJ whole genome shotgun (WGS) entry which is preliminary data.</text>
</comment>
<sequence length="145" mass="16914">MENSTRYWITVVSKDHIAGGFMQANHGKAGPLRRMKAGDWVIFYSPKQTFKGNEVCQAFTAIGQAADNEVYQCKMTEDFIPFRRNIKFYEVTQTPITPLIDKLDFIPNKNSWGYPFRFGFFEINQHDFDLIKTEMLKENTTIIKQ</sequence>
<evidence type="ECO:0000256" key="1">
    <source>
        <dbReference type="HAMAP-Rule" id="MF_00771"/>
    </source>
</evidence>
<evidence type="ECO:0000313" key="3">
    <source>
        <dbReference type="EMBL" id="TSJ39507.1"/>
    </source>
</evidence>
<dbReference type="OrthoDB" id="9793567at2"/>
<organism evidence="3 4">
    <name type="scientific">Mucilaginibacter corticis</name>
    <dbReference type="NCBI Taxonomy" id="2597670"/>
    <lineage>
        <taxon>Bacteria</taxon>
        <taxon>Pseudomonadati</taxon>
        <taxon>Bacteroidota</taxon>
        <taxon>Sphingobacteriia</taxon>
        <taxon>Sphingobacteriales</taxon>
        <taxon>Sphingobacteriaceae</taxon>
        <taxon>Mucilaginibacter</taxon>
    </lineage>
</organism>
<dbReference type="InterPro" id="IPR002740">
    <property type="entry name" value="EVE_domain"/>
</dbReference>
<dbReference type="InterPro" id="IPR015947">
    <property type="entry name" value="PUA-like_sf"/>
</dbReference>
<gene>
    <name evidence="3" type="ORF">FO440_17335</name>
</gene>
<name>A0A556MHW6_9SPHI</name>
<dbReference type="Proteomes" id="UP000318733">
    <property type="component" value="Unassembled WGS sequence"/>
</dbReference>
<accession>A0A556MHW6</accession>
<dbReference type="CDD" id="cd21132">
    <property type="entry name" value="EVE-like"/>
    <property type="match status" value="1"/>
</dbReference>
<dbReference type="RefSeq" id="WP_144249544.1">
    <property type="nucleotide sequence ID" value="NZ_VLPK01000003.1"/>
</dbReference>
<evidence type="ECO:0000313" key="4">
    <source>
        <dbReference type="Proteomes" id="UP000318733"/>
    </source>
</evidence>
<dbReference type="AlphaFoldDB" id="A0A556MHW6"/>
<dbReference type="Gene3D" id="3.10.590.10">
    <property type="entry name" value="ph1033 like domains"/>
    <property type="match status" value="1"/>
</dbReference>
<dbReference type="HAMAP" id="MF_00771">
    <property type="entry name" value="UPF0310"/>
    <property type="match status" value="1"/>
</dbReference>
<reference evidence="3 4" key="1">
    <citation type="submission" date="2019-07" db="EMBL/GenBank/DDBJ databases">
        <authorList>
            <person name="Huq M.A."/>
        </authorList>
    </citation>
    <scope>NUCLEOTIDE SEQUENCE [LARGE SCALE GENOMIC DNA]</scope>
    <source>
        <strain evidence="3 4">MAH-19</strain>
    </source>
</reference>